<reference evidence="2" key="1">
    <citation type="journal article" date="2015" name="Genome Announc.">
        <title>Draft Genome Sequence of Bacteroidales Strain TBC1, a Novel Isolate from a Methanogenic Wastewater Treatment System.</title>
        <authorList>
            <person name="Tourlousse D.M."/>
            <person name="Matsuura N."/>
            <person name="Sun L."/>
            <person name="Toyonaga M."/>
            <person name="Kuroda K."/>
            <person name="Ohashi A."/>
            <person name="Cruz R."/>
            <person name="Yamaguchi T."/>
            <person name="Sekiguchi Y."/>
        </authorList>
    </citation>
    <scope>NUCLEOTIDE SEQUENCE [LARGE SCALE GENOMIC DNA]</scope>
    <source>
        <strain evidence="2">TBC1</strain>
    </source>
</reference>
<dbReference type="Gene3D" id="2.60.120.10">
    <property type="entry name" value="Jelly Rolls"/>
    <property type="match status" value="1"/>
</dbReference>
<dbReference type="PATRIC" id="fig|1678841.3.peg.3167"/>
<accession>A0A0S7BUM6</accession>
<dbReference type="SUPFAM" id="SSF51206">
    <property type="entry name" value="cAMP-binding domain-like"/>
    <property type="match status" value="1"/>
</dbReference>
<evidence type="ECO:0000313" key="3">
    <source>
        <dbReference type="Proteomes" id="UP000053091"/>
    </source>
</evidence>
<proteinExistence type="predicted"/>
<dbReference type="EMBL" id="DF968183">
    <property type="protein sequence ID" value="GAP44645.1"/>
    <property type="molecule type" value="Genomic_DNA"/>
</dbReference>
<keyword evidence="3" id="KW-1185">Reference proteome</keyword>
<dbReference type="Proteomes" id="UP000053091">
    <property type="component" value="Unassembled WGS sequence"/>
</dbReference>
<name>A0A0S7BUM6_9BACT</name>
<organism evidence="2">
    <name type="scientific">Lentimicrobium saccharophilum</name>
    <dbReference type="NCBI Taxonomy" id="1678841"/>
    <lineage>
        <taxon>Bacteria</taxon>
        <taxon>Pseudomonadati</taxon>
        <taxon>Bacteroidota</taxon>
        <taxon>Bacteroidia</taxon>
        <taxon>Bacteroidales</taxon>
        <taxon>Lentimicrobiaceae</taxon>
        <taxon>Lentimicrobium</taxon>
    </lineage>
</organism>
<dbReference type="InterPro" id="IPR000595">
    <property type="entry name" value="cNMP-bd_dom"/>
</dbReference>
<gene>
    <name evidence="2" type="ORF">TBC1_12455</name>
</gene>
<dbReference type="CDD" id="cd00038">
    <property type="entry name" value="CAP_ED"/>
    <property type="match status" value="1"/>
</dbReference>
<dbReference type="AlphaFoldDB" id="A0A0S7BUM6"/>
<dbReference type="InterPro" id="IPR014710">
    <property type="entry name" value="RmlC-like_jellyroll"/>
</dbReference>
<dbReference type="InterPro" id="IPR018490">
    <property type="entry name" value="cNMP-bd_dom_sf"/>
</dbReference>
<dbReference type="STRING" id="1678841.TBC1_12455"/>
<feature type="domain" description="Cyclic nucleotide-binding" evidence="1">
    <location>
        <begin position="10"/>
        <end position="113"/>
    </location>
</feature>
<evidence type="ECO:0000313" key="2">
    <source>
        <dbReference type="EMBL" id="GAP44645.1"/>
    </source>
</evidence>
<dbReference type="PROSITE" id="PS50042">
    <property type="entry name" value="CNMP_BINDING_3"/>
    <property type="match status" value="1"/>
</dbReference>
<dbReference type="Pfam" id="PF00027">
    <property type="entry name" value="cNMP_binding"/>
    <property type="match status" value="1"/>
</dbReference>
<dbReference type="RefSeq" id="WP_062044278.1">
    <property type="nucleotide sequence ID" value="NZ_DF968183.1"/>
</dbReference>
<sequence length="192" mass="22502">MSAFRNFIESYVRLPDEEWKVIADVLTPVEYKRNEIILQAGEVCRFFGFLEKGLLRYFVEHDGSEVTKFFTVAPYCFTSAYSFRNQVPATESIQALEHSVVYTISLKNADLLLELKHWAVFTRKFTQEVQYQTEQLMMEAKTTPATERYKLLMENYPGIIQRIPLKHLSGFLGIAPQSLSRIRKNYIRDLRK</sequence>
<protein>
    <submittedName>
        <fullName evidence="2">Protein containing cAMP-binding domain of CRP</fullName>
    </submittedName>
</protein>
<evidence type="ECO:0000259" key="1">
    <source>
        <dbReference type="PROSITE" id="PS50042"/>
    </source>
</evidence>
<dbReference type="OrthoDB" id="680421at2"/>